<dbReference type="AlphaFoldDB" id="A0A378N221"/>
<gene>
    <name evidence="1" type="ORF">NCTC10638_01170</name>
</gene>
<proteinExistence type="predicted"/>
<protein>
    <submittedName>
        <fullName evidence="1">Uncharacterized protein</fullName>
    </submittedName>
</protein>
<evidence type="ECO:0000313" key="1">
    <source>
        <dbReference type="EMBL" id="STY59978.1"/>
    </source>
</evidence>
<evidence type="ECO:0000313" key="2">
    <source>
        <dbReference type="Proteomes" id="UP000254802"/>
    </source>
</evidence>
<dbReference type="STRING" id="75985.WC39_12785"/>
<name>A0A378N221_MANHA</name>
<accession>A0A378N221</accession>
<dbReference type="Proteomes" id="UP000254802">
    <property type="component" value="Unassembled WGS sequence"/>
</dbReference>
<organism evidence="1 2">
    <name type="scientific">Mannheimia haemolytica</name>
    <name type="common">Pasteurella haemolytica</name>
    <dbReference type="NCBI Taxonomy" id="75985"/>
    <lineage>
        <taxon>Bacteria</taxon>
        <taxon>Pseudomonadati</taxon>
        <taxon>Pseudomonadota</taxon>
        <taxon>Gammaproteobacteria</taxon>
        <taxon>Pasteurellales</taxon>
        <taxon>Pasteurellaceae</taxon>
        <taxon>Mannheimia</taxon>
    </lineage>
</organism>
<sequence length="80" mass="9241">MILKTPLKLIISNIENRRIEGGVFVMTGPDTLNNAIGDKEVNFRRDKVTCAQGTFTNEYFQYIDKPGSKWNYKKNEDLLK</sequence>
<dbReference type="EMBL" id="UGPN01000002">
    <property type="protein sequence ID" value="STY59978.1"/>
    <property type="molecule type" value="Genomic_DNA"/>
</dbReference>
<reference evidence="1 2" key="1">
    <citation type="submission" date="2018-06" db="EMBL/GenBank/DDBJ databases">
        <authorList>
            <consortium name="Pathogen Informatics"/>
            <person name="Doyle S."/>
        </authorList>
    </citation>
    <scope>NUCLEOTIDE SEQUENCE [LARGE SCALE GENOMIC DNA]</scope>
    <source>
        <strain evidence="1 2">NCTC10638</strain>
    </source>
</reference>